<evidence type="ECO:0000256" key="4">
    <source>
        <dbReference type="ARBA" id="ARBA00022970"/>
    </source>
</evidence>
<feature type="domain" description="Amino acid permease/ SLC12A" evidence="9">
    <location>
        <begin position="52"/>
        <end position="502"/>
    </location>
</feature>
<dbReference type="GO" id="GO:0016020">
    <property type="term" value="C:membrane"/>
    <property type="evidence" value="ECO:0007669"/>
    <property type="project" value="UniProtKB-SubCell"/>
</dbReference>
<dbReference type="InterPro" id="IPR004840">
    <property type="entry name" value="Amino_acid_permease_CS"/>
</dbReference>
<feature type="transmembrane region" description="Helical" evidence="8">
    <location>
        <begin position="274"/>
        <end position="295"/>
    </location>
</feature>
<organism evidence="10 11">
    <name type="scientific">Penicillium alfredii</name>
    <dbReference type="NCBI Taxonomy" id="1506179"/>
    <lineage>
        <taxon>Eukaryota</taxon>
        <taxon>Fungi</taxon>
        <taxon>Dikarya</taxon>
        <taxon>Ascomycota</taxon>
        <taxon>Pezizomycotina</taxon>
        <taxon>Eurotiomycetes</taxon>
        <taxon>Eurotiomycetidae</taxon>
        <taxon>Eurotiales</taxon>
        <taxon>Aspergillaceae</taxon>
        <taxon>Penicillium</taxon>
    </lineage>
</organism>
<feature type="transmembrane region" description="Helical" evidence="8">
    <location>
        <begin position="195"/>
        <end position="213"/>
    </location>
</feature>
<keyword evidence="5 8" id="KW-1133">Transmembrane helix</keyword>
<feature type="transmembrane region" description="Helical" evidence="8">
    <location>
        <begin position="401"/>
        <end position="422"/>
    </location>
</feature>
<comment type="caution">
    <text evidence="10">The sequence shown here is derived from an EMBL/GenBank/DDBJ whole genome shotgun (WGS) entry which is preliminary data.</text>
</comment>
<feature type="transmembrane region" description="Helical" evidence="8">
    <location>
        <begin position="80"/>
        <end position="100"/>
    </location>
</feature>
<evidence type="ECO:0000313" key="11">
    <source>
        <dbReference type="Proteomes" id="UP001141434"/>
    </source>
</evidence>
<keyword evidence="3 8" id="KW-0812">Transmembrane</keyword>
<keyword evidence="2" id="KW-0813">Transport</keyword>
<dbReference type="PANTHER" id="PTHR43341:SF26">
    <property type="entry name" value="GENERAL AMINO ACID PERMEASE AGP3"/>
    <property type="match status" value="1"/>
</dbReference>
<feature type="transmembrane region" description="Helical" evidence="8">
    <location>
        <begin position="371"/>
        <end position="389"/>
    </location>
</feature>
<dbReference type="GO" id="GO:0015171">
    <property type="term" value="F:amino acid transmembrane transporter activity"/>
    <property type="evidence" value="ECO:0007669"/>
    <property type="project" value="TreeGrafter"/>
</dbReference>
<dbReference type="PIRSF" id="PIRSF006060">
    <property type="entry name" value="AA_transporter"/>
    <property type="match status" value="1"/>
</dbReference>
<keyword evidence="11" id="KW-1185">Reference proteome</keyword>
<evidence type="ECO:0000256" key="5">
    <source>
        <dbReference type="ARBA" id="ARBA00022989"/>
    </source>
</evidence>
<dbReference type="AlphaFoldDB" id="A0A9W9KD13"/>
<dbReference type="EMBL" id="JAPMSZ010000005">
    <property type="protein sequence ID" value="KAJ5101326.1"/>
    <property type="molecule type" value="Genomic_DNA"/>
</dbReference>
<feature type="region of interest" description="Disordered" evidence="7">
    <location>
        <begin position="16"/>
        <end position="40"/>
    </location>
</feature>
<keyword evidence="6 8" id="KW-0472">Membrane</keyword>
<evidence type="ECO:0000256" key="1">
    <source>
        <dbReference type="ARBA" id="ARBA00004141"/>
    </source>
</evidence>
<dbReference type="Proteomes" id="UP001141434">
    <property type="component" value="Unassembled WGS sequence"/>
</dbReference>
<reference evidence="10" key="2">
    <citation type="journal article" date="2023" name="IMA Fungus">
        <title>Comparative genomic study of the Penicillium genus elucidates a diverse pangenome and 15 lateral gene transfer events.</title>
        <authorList>
            <person name="Petersen C."/>
            <person name="Sorensen T."/>
            <person name="Nielsen M.R."/>
            <person name="Sondergaard T.E."/>
            <person name="Sorensen J.L."/>
            <person name="Fitzpatrick D.A."/>
            <person name="Frisvad J.C."/>
            <person name="Nielsen K.L."/>
        </authorList>
    </citation>
    <scope>NUCLEOTIDE SEQUENCE</scope>
    <source>
        <strain evidence="10">IBT 34128</strain>
    </source>
</reference>
<evidence type="ECO:0000259" key="9">
    <source>
        <dbReference type="Pfam" id="PF00324"/>
    </source>
</evidence>
<proteinExistence type="predicted"/>
<dbReference type="RefSeq" id="XP_056512157.1">
    <property type="nucleotide sequence ID" value="XM_056654130.1"/>
</dbReference>
<reference evidence="10" key="1">
    <citation type="submission" date="2022-11" db="EMBL/GenBank/DDBJ databases">
        <authorList>
            <person name="Petersen C."/>
        </authorList>
    </citation>
    <scope>NUCLEOTIDE SEQUENCE</scope>
    <source>
        <strain evidence="10">IBT 34128</strain>
    </source>
</reference>
<sequence length="540" mass="59480">MTDKLDYNAVAYRAPNDGDTTSFRSANTNRPDEEAAKDPGVAPLKRQLRSRHLQMIAIGGIIGPGLLVNSGNALHQGGPAGALISFCLVGIIVFFVMQSLGEMATVIPVSGSFTEYAERFVDDSLAFALGWAYWWLWVTVLANEYNAISLVIGYWTDTVPQWAWILIFWVLFLGLSNLGILAYGEMEFWLSLIKVLALIVFFILAICISSGGIGPQTIGFKYWDKPGAFADGINGVAETFVVAGTLYAGTEMVGITAGESSNPRHAVPRAIKQVFWRILIFYIGTIFFIGILMPYNDRRLLDSASKTASSPLTIALTDAGILPAAHLINALIVVSVISAGNSSLYVGSRILRFMAHNGKAPQFIGRTNRAGVPWVALIFTNVFACIVFLSQSSSAGTVFEALVTLSGVATFIVWATITVAHIRFRRALVAQGQDPSKLPYKAVLYPWGTYFALAANIFLVFFQGYTCFLSPFSVSDFVINYILLVVFALFAVVYKFCNKTRLVRLEDMDIWTGRREYPEMEEQSRPKTVWWSRIFSVVVG</sequence>
<dbReference type="GeneID" id="81393298"/>
<evidence type="ECO:0000256" key="8">
    <source>
        <dbReference type="SAM" id="Phobius"/>
    </source>
</evidence>
<dbReference type="PANTHER" id="PTHR43341">
    <property type="entry name" value="AMINO ACID PERMEASE"/>
    <property type="match status" value="1"/>
</dbReference>
<name>A0A9W9KD13_9EURO</name>
<dbReference type="FunFam" id="1.20.1740.10:FF:000001">
    <property type="entry name" value="Amino acid permease"/>
    <property type="match status" value="1"/>
</dbReference>
<accession>A0A9W9KD13</accession>
<dbReference type="InterPro" id="IPR004841">
    <property type="entry name" value="AA-permease/SLC12A_dom"/>
</dbReference>
<evidence type="ECO:0000256" key="2">
    <source>
        <dbReference type="ARBA" id="ARBA00022448"/>
    </source>
</evidence>
<evidence type="ECO:0000313" key="10">
    <source>
        <dbReference type="EMBL" id="KAJ5101326.1"/>
    </source>
</evidence>
<evidence type="ECO:0000256" key="6">
    <source>
        <dbReference type="ARBA" id="ARBA00023136"/>
    </source>
</evidence>
<evidence type="ECO:0000256" key="7">
    <source>
        <dbReference type="SAM" id="MobiDB-lite"/>
    </source>
</evidence>
<feature type="transmembrane region" description="Helical" evidence="8">
    <location>
        <begin position="477"/>
        <end position="497"/>
    </location>
</feature>
<protein>
    <recommendedName>
        <fullName evidence="9">Amino acid permease/ SLC12A domain-containing protein</fullName>
    </recommendedName>
</protein>
<evidence type="ECO:0000256" key="3">
    <source>
        <dbReference type="ARBA" id="ARBA00022692"/>
    </source>
</evidence>
<dbReference type="PROSITE" id="PS00218">
    <property type="entry name" value="AMINO_ACID_PERMEASE_1"/>
    <property type="match status" value="1"/>
</dbReference>
<feature type="compositionally biased region" description="Polar residues" evidence="7">
    <location>
        <begin position="18"/>
        <end position="29"/>
    </location>
</feature>
<gene>
    <name evidence="10" type="ORF">NUU61_003548</name>
</gene>
<feature type="transmembrane region" description="Helical" evidence="8">
    <location>
        <begin position="55"/>
        <end position="74"/>
    </location>
</feature>
<dbReference type="Pfam" id="PF00324">
    <property type="entry name" value="AA_permease"/>
    <property type="match status" value="1"/>
</dbReference>
<feature type="transmembrane region" description="Helical" evidence="8">
    <location>
        <begin position="162"/>
        <end position="183"/>
    </location>
</feature>
<dbReference type="OrthoDB" id="3900342at2759"/>
<comment type="subcellular location">
    <subcellularLocation>
        <location evidence="1">Membrane</location>
        <topology evidence="1">Multi-pass membrane protein</topology>
    </subcellularLocation>
</comment>
<feature type="transmembrane region" description="Helical" evidence="8">
    <location>
        <begin position="443"/>
        <end position="465"/>
    </location>
</feature>
<dbReference type="Gene3D" id="1.20.1740.10">
    <property type="entry name" value="Amino acid/polyamine transporter I"/>
    <property type="match status" value="1"/>
</dbReference>
<feature type="transmembrane region" description="Helical" evidence="8">
    <location>
        <begin position="327"/>
        <end position="351"/>
    </location>
</feature>
<keyword evidence="4" id="KW-0029">Amino-acid transport</keyword>
<dbReference type="InterPro" id="IPR050524">
    <property type="entry name" value="APC_YAT"/>
</dbReference>